<dbReference type="HOGENOM" id="CLU_690848_0_0_1"/>
<dbReference type="EMBL" id="KL198028">
    <property type="protein sequence ID" value="KDQ16205.1"/>
    <property type="molecule type" value="Genomic_DNA"/>
</dbReference>
<dbReference type="PANTHER" id="PTHR43313">
    <property type="entry name" value="SHORT-CHAIN DEHYDROGENASE/REDUCTASE FAMILY 9C"/>
    <property type="match status" value="1"/>
</dbReference>
<reference evidence="2" key="1">
    <citation type="journal article" date="2014" name="Proc. Natl. Acad. Sci. U.S.A.">
        <title>Extensive sampling of basidiomycete genomes demonstrates inadequacy of the white-rot/brown-rot paradigm for wood decay fungi.</title>
        <authorList>
            <person name="Riley R."/>
            <person name="Salamov A.A."/>
            <person name="Brown D.W."/>
            <person name="Nagy L.G."/>
            <person name="Floudas D."/>
            <person name="Held B.W."/>
            <person name="Levasseur A."/>
            <person name="Lombard V."/>
            <person name="Morin E."/>
            <person name="Otillar R."/>
            <person name="Lindquist E.A."/>
            <person name="Sun H."/>
            <person name="LaButti K.M."/>
            <person name="Schmutz J."/>
            <person name="Jabbour D."/>
            <person name="Luo H."/>
            <person name="Baker S.E."/>
            <person name="Pisabarro A.G."/>
            <person name="Walton J.D."/>
            <person name="Blanchette R.A."/>
            <person name="Henrissat B."/>
            <person name="Martin F."/>
            <person name="Cullen D."/>
            <person name="Hibbett D.S."/>
            <person name="Grigoriev I.V."/>
        </authorList>
    </citation>
    <scope>NUCLEOTIDE SEQUENCE [LARGE SCALE GENOMIC DNA]</scope>
    <source>
        <strain evidence="2">FD-172 SS1</strain>
    </source>
</reference>
<dbReference type="InterPro" id="IPR036291">
    <property type="entry name" value="NAD(P)-bd_dom_sf"/>
</dbReference>
<keyword evidence="2" id="KW-1185">Reference proteome</keyword>
<dbReference type="GO" id="GO:0008202">
    <property type="term" value="P:steroid metabolic process"/>
    <property type="evidence" value="ECO:0007669"/>
    <property type="project" value="TreeGrafter"/>
</dbReference>
<organism evidence="1 2">
    <name type="scientific">Botryobasidium botryosum (strain FD-172 SS1)</name>
    <dbReference type="NCBI Taxonomy" id="930990"/>
    <lineage>
        <taxon>Eukaryota</taxon>
        <taxon>Fungi</taxon>
        <taxon>Dikarya</taxon>
        <taxon>Basidiomycota</taxon>
        <taxon>Agaricomycotina</taxon>
        <taxon>Agaricomycetes</taxon>
        <taxon>Cantharellales</taxon>
        <taxon>Botryobasidiaceae</taxon>
        <taxon>Botryobasidium</taxon>
    </lineage>
</organism>
<accession>A0A067MNA4</accession>
<name>A0A067MNA4_BOTB1</name>
<dbReference type="Proteomes" id="UP000027195">
    <property type="component" value="Unassembled WGS sequence"/>
</dbReference>
<dbReference type="STRING" id="930990.A0A067MNA4"/>
<dbReference type="SUPFAM" id="SSF51735">
    <property type="entry name" value="NAD(P)-binding Rossmann-fold domains"/>
    <property type="match status" value="1"/>
</dbReference>
<dbReference type="AlphaFoldDB" id="A0A067MNA4"/>
<dbReference type="Gene3D" id="3.40.50.720">
    <property type="entry name" value="NAD(P)-binding Rossmann-like Domain"/>
    <property type="match status" value="1"/>
</dbReference>
<sequence>MDKVQLSDPPDSPRFSNHVTRYDQASASSLYELLRVHLWRLVITAHALIVRFLQSVSSRVFHLVGILVGLKPYPVRDPQQSALLVLDAGEGVGKSLALKLAECGYTVFACLPHNPGTGDSSRASSLLYAWQSKKERARDTPHALLGSIIPLVIDPAVADERTKSVETIRAYCATHSLSFSALLWPPYSRSDRLGADSADERVLWDYDHYFPLSLANTDLLAWMVEKHLTYPLKMIQQYLGILHKSNGRVVFLSSPSRTSLGSIVFGHESPHKAAREAMARTLSAELRPLGISVSLVTIGHLGRCVADLTTISQTILSNKVANEDFLSGEAVFPIFATQLNIARRLARLSTEWLPTDSTTFECILHALQSQHPRPTYRVGVDYLVKQALWWIPGAVWTLAQRFYWEQLWYADRAQSVAPRTRKATVH</sequence>
<evidence type="ECO:0008006" key="3">
    <source>
        <dbReference type="Google" id="ProtNLM"/>
    </source>
</evidence>
<protein>
    <recommendedName>
        <fullName evidence="3">Ketoreductase (KR) domain-containing protein</fullName>
    </recommendedName>
</protein>
<evidence type="ECO:0000313" key="1">
    <source>
        <dbReference type="EMBL" id="KDQ16205.1"/>
    </source>
</evidence>
<gene>
    <name evidence="1" type="ORF">BOTBODRAFT_30928</name>
</gene>
<dbReference type="OrthoDB" id="3160422at2759"/>
<dbReference type="InParanoid" id="A0A067MNA4"/>
<dbReference type="PANTHER" id="PTHR43313:SF1">
    <property type="entry name" value="3BETA-HYDROXYSTEROID DEHYDROGENASE DHS-16"/>
    <property type="match status" value="1"/>
</dbReference>
<evidence type="ECO:0000313" key="2">
    <source>
        <dbReference type="Proteomes" id="UP000027195"/>
    </source>
</evidence>
<dbReference type="GO" id="GO:0016491">
    <property type="term" value="F:oxidoreductase activity"/>
    <property type="evidence" value="ECO:0007669"/>
    <property type="project" value="TreeGrafter"/>
</dbReference>
<proteinExistence type="predicted"/>